<feature type="signal peptide" evidence="10">
    <location>
        <begin position="1"/>
        <end position="27"/>
    </location>
</feature>
<evidence type="ECO:0000256" key="8">
    <source>
        <dbReference type="PIRSR" id="PIRSR615500-1"/>
    </source>
</evidence>
<dbReference type="Proteomes" id="UP001515500">
    <property type="component" value="Chromosome 9"/>
</dbReference>
<dbReference type="GO" id="GO:0004252">
    <property type="term" value="F:serine-type endopeptidase activity"/>
    <property type="evidence" value="ECO:0007669"/>
    <property type="project" value="UniProtKB-UniRule"/>
</dbReference>
<sequence>MDIKKRSSFHLTSKIIFILLFIAHCKTFPNIVDEKQVHTYIVHVQPHKENEFLGDEEREAWHKSFLPNTTLDSGEQRLVYSYREVISGFAARLTRKEVEDMKSMEGVMHAQQDQELSPRTTYTPSFIGLSQWHGLWVDSFMGQGMIIGVIDSGITPGHSSFKDSTVDKPMPPPPKKWKGKCQFRKQGYCNNKLIGAISFQNGRSPAPRDQKTNGHGTHCAGIAAGSMVPDADVRGLAKGTASGVAPRAHLAIYQSCTTTSCSSTDVLKAMDQAIDDGVDVLSISLGPSLGQRQDPYYVDSMAIGAFSAIRKGLVVSLPAGNSGPEFSSIENDEPWAMTVGASSHDRRAKATVKLGDGTEIVGETGYQDNNFNATLPLVFPSVLGQNGTEGCKKDSFDNVDVKGKIVICYIYGGTYIDMGVNVKNAGGAAMIITDTFREGSTTFSDVHVLPTAHVDDPGLKKIIRYLRSDPNPNATITFGGTTFGARPSPTIAYFSSRGPSLLNGGILKPDIVGPGVNVLSAWPKKPGPGSKAPPGSYFNFQSGTSMATPHLAGVAALLKSTHKNWSPAAIKSAIMTTADRLDRDLKPITDDYNGTRDVANLIALGAGQVNPQAANDPGLVYDIKPFNYIQYLCGIGYSDANVSTVAGRQIQCANLVKINAEDLNYPSISVTLDPKAKKSITRQLTNVVDGGTEVYHAVVEDPKGINVDVSPNTLRFSRLDQKRKFTIEFEVTGMPLSQGETTQGQLLWISPKHEVRSPILVTFS</sequence>
<dbReference type="Gene3D" id="3.30.70.80">
    <property type="entry name" value="Peptidase S8 propeptide/proteinase inhibitor I9"/>
    <property type="match status" value="1"/>
</dbReference>
<proteinExistence type="inferred from homology"/>
<evidence type="ECO:0000259" key="13">
    <source>
        <dbReference type="Pfam" id="PF05922"/>
    </source>
</evidence>
<evidence type="ECO:0000259" key="14">
    <source>
        <dbReference type="Pfam" id="PF17766"/>
    </source>
</evidence>
<dbReference type="Pfam" id="PF02225">
    <property type="entry name" value="PA"/>
    <property type="match status" value="1"/>
</dbReference>
<keyword evidence="6 9" id="KW-0720">Serine protease</keyword>
<dbReference type="PRINTS" id="PR00723">
    <property type="entry name" value="SUBTILISIN"/>
</dbReference>
<evidence type="ECO:0000256" key="2">
    <source>
        <dbReference type="ARBA" id="ARBA00011073"/>
    </source>
</evidence>
<feature type="domain" description="PA" evidence="12">
    <location>
        <begin position="374"/>
        <end position="455"/>
    </location>
</feature>
<comment type="subcellular location">
    <subcellularLocation>
        <location evidence="1">Secreted</location>
    </subcellularLocation>
</comment>
<feature type="chain" id="PRO_5044330319" evidence="10">
    <location>
        <begin position="28"/>
        <end position="764"/>
    </location>
</feature>
<evidence type="ECO:0000259" key="11">
    <source>
        <dbReference type="Pfam" id="PF00082"/>
    </source>
</evidence>
<evidence type="ECO:0000256" key="6">
    <source>
        <dbReference type="ARBA" id="ARBA00022825"/>
    </source>
</evidence>
<evidence type="ECO:0000256" key="7">
    <source>
        <dbReference type="ARBA" id="ARBA00023180"/>
    </source>
</evidence>
<dbReference type="PROSITE" id="PS00137">
    <property type="entry name" value="SUBTILASE_HIS"/>
    <property type="match status" value="1"/>
</dbReference>
<dbReference type="Pfam" id="PF05922">
    <property type="entry name" value="Inhibitor_I9"/>
    <property type="match status" value="1"/>
</dbReference>
<dbReference type="InterPro" id="IPR022398">
    <property type="entry name" value="Peptidase_S8_His-AS"/>
</dbReference>
<dbReference type="InterPro" id="IPR000209">
    <property type="entry name" value="Peptidase_S8/S53_dom"/>
</dbReference>
<keyword evidence="5 9" id="KW-0378">Hydrolase</keyword>
<dbReference type="InterPro" id="IPR010259">
    <property type="entry name" value="S8pro/Inhibitor_I9"/>
</dbReference>
<dbReference type="GeneID" id="120268464"/>
<gene>
    <name evidence="16" type="primary">LOC120268464</name>
</gene>
<reference evidence="16" key="1">
    <citation type="submission" date="2025-08" db="UniProtKB">
        <authorList>
            <consortium name="RefSeq"/>
        </authorList>
    </citation>
    <scope>IDENTIFICATION</scope>
</reference>
<evidence type="ECO:0000256" key="10">
    <source>
        <dbReference type="SAM" id="SignalP"/>
    </source>
</evidence>
<evidence type="ECO:0000256" key="9">
    <source>
        <dbReference type="PROSITE-ProRule" id="PRU01240"/>
    </source>
</evidence>
<dbReference type="InterPro" id="IPR037045">
    <property type="entry name" value="S8pro/Inhibitor_I9_sf"/>
</dbReference>
<evidence type="ECO:0000256" key="5">
    <source>
        <dbReference type="ARBA" id="ARBA00022801"/>
    </source>
</evidence>
<dbReference type="CDD" id="cd02120">
    <property type="entry name" value="PA_subtilisin_like"/>
    <property type="match status" value="1"/>
</dbReference>
<dbReference type="GO" id="GO:0005576">
    <property type="term" value="C:extracellular region"/>
    <property type="evidence" value="ECO:0007669"/>
    <property type="project" value="UniProtKB-SubCell"/>
</dbReference>
<dbReference type="Gene3D" id="3.40.50.200">
    <property type="entry name" value="Peptidase S8/S53 domain"/>
    <property type="match status" value="1"/>
</dbReference>
<dbReference type="SUPFAM" id="SSF52743">
    <property type="entry name" value="Subtilisin-like"/>
    <property type="match status" value="1"/>
</dbReference>
<evidence type="ECO:0000313" key="16">
    <source>
        <dbReference type="RefSeq" id="XP_039131799.1"/>
    </source>
</evidence>
<dbReference type="GO" id="GO:0006508">
    <property type="term" value="P:proteolysis"/>
    <property type="evidence" value="ECO:0007669"/>
    <property type="project" value="UniProtKB-KW"/>
</dbReference>
<dbReference type="InterPro" id="IPR015500">
    <property type="entry name" value="Peptidase_S8_subtilisin-rel"/>
</dbReference>
<dbReference type="PROSITE" id="PS51892">
    <property type="entry name" value="SUBTILASE"/>
    <property type="match status" value="1"/>
</dbReference>
<evidence type="ECO:0000256" key="4">
    <source>
        <dbReference type="ARBA" id="ARBA00022729"/>
    </source>
</evidence>
<evidence type="ECO:0000256" key="1">
    <source>
        <dbReference type="ARBA" id="ARBA00004613"/>
    </source>
</evidence>
<dbReference type="PROSITE" id="PS00136">
    <property type="entry name" value="SUBTILASE_ASP"/>
    <property type="match status" value="1"/>
</dbReference>
<feature type="active site" description="Charge relay system" evidence="8 9">
    <location>
        <position position="545"/>
    </location>
</feature>
<feature type="domain" description="Inhibitor I9" evidence="13">
    <location>
        <begin position="39"/>
        <end position="116"/>
    </location>
</feature>
<feature type="active site" description="Charge relay system" evidence="8 9">
    <location>
        <position position="151"/>
    </location>
</feature>
<dbReference type="Gene3D" id="3.50.30.30">
    <property type="match status" value="1"/>
</dbReference>
<dbReference type="AlphaFoldDB" id="A0AB40BXG1"/>
<dbReference type="InterPro" id="IPR036852">
    <property type="entry name" value="Peptidase_S8/S53_dom_sf"/>
</dbReference>
<keyword evidence="4 10" id="KW-0732">Signal</keyword>
<accession>A0AB40BXG1</accession>
<comment type="similarity">
    <text evidence="2 9">Belongs to the peptidase S8 family.</text>
</comment>
<dbReference type="InterPro" id="IPR041469">
    <property type="entry name" value="Subtilisin-like_FN3"/>
</dbReference>
<organism evidence="15 16">
    <name type="scientific">Dioscorea cayennensis subsp. rotundata</name>
    <name type="common">White Guinea yam</name>
    <name type="synonym">Dioscorea rotundata</name>
    <dbReference type="NCBI Taxonomy" id="55577"/>
    <lineage>
        <taxon>Eukaryota</taxon>
        <taxon>Viridiplantae</taxon>
        <taxon>Streptophyta</taxon>
        <taxon>Embryophyta</taxon>
        <taxon>Tracheophyta</taxon>
        <taxon>Spermatophyta</taxon>
        <taxon>Magnoliopsida</taxon>
        <taxon>Liliopsida</taxon>
        <taxon>Dioscoreales</taxon>
        <taxon>Dioscoreaceae</taxon>
        <taxon>Dioscorea</taxon>
    </lineage>
</organism>
<dbReference type="InterPro" id="IPR034197">
    <property type="entry name" value="Peptidases_S8_3"/>
</dbReference>
<dbReference type="Pfam" id="PF17766">
    <property type="entry name" value="fn3_6"/>
    <property type="match status" value="1"/>
</dbReference>
<feature type="active site" description="Charge relay system" evidence="8 9">
    <location>
        <position position="215"/>
    </location>
</feature>
<name>A0AB40BXG1_DIOCR</name>
<feature type="domain" description="Peptidase S8/S53" evidence="11">
    <location>
        <begin position="142"/>
        <end position="581"/>
    </location>
</feature>
<feature type="domain" description="Subtilisin-like protease fibronectin type-III" evidence="14">
    <location>
        <begin position="662"/>
        <end position="761"/>
    </location>
</feature>
<evidence type="ECO:0000259" key="12">
    <source>
        <dbReference type="Pfam" id="PF02225"/>
    </source>
</evidence>
<dbReference type="RefSeq" id="XP_039131799.1">
    <property type="nucleotide sequence ID" value="XM_039275865.1"/>
</dbReference>
<evidence type="ECO:0000256" key="3">
    <source>
        <dbReference type="ARBA" id="ARBA00022670"/>
    </source>
</evidence>
<evidence type="ECO:0000313" key="15">
    <source>
        <dbReference type="Proteomes" id="UP001515500"/>
    </source>
</evidence>
<dbReference type="CDD" id="cd04852">
    <property type="entry name" value="Peptidases_S8_3"/>
    <property type="match status" value="1"/>
</dbReference>
<protein>
    <submittedName>
        <fullName evidence="16">Subtilisin-like protease</fullName>
    </submittedName>
</protein>
<dbReference type="InterPro" id="IPR003137">
    <property type="entry name" value="PA_domain"/>
</dbReference>
<dbReference type="InterPro" id="IPR023827">
    <property type="entry name" value="Peptidase_S8_Asp-AS"/>
</dbReference>
<keyword evidence="15" id="KW-1185">Reference proteome</keyword>
<dbReference type="PANTHER" id="PTHR10795">
    <property type="entry name" value="PROPROTEIN CONVERTASE SUBTILISIN/KEXIN"/>
    <property type="match status" value="1"/>
</dbReference>
<dbReference type="InterPro" id="IPR045051">
    <property type="entry name" value="SBT"/>
</dbReference>
<keyword evidence="7" id="KW-0325">Glycoprotein</keyword>
<keyword evidence="3 9" id="KW-0645">Protease</keyword>
<dbReference type="Pfam" id="PF00082">
    <property type="entry name" value="Peptidase_S8"/>
    <property type="match status" value="1"/>
</dbReference>
<dbReference type="Gene3D" id="2.60.40.2310">
    <property type="match status" value="1"/>
</dbReference>